<sequence length="656" mass="73262">MPTFANVVKGGAAAAAEPPQPASTKIAPALEKAIEKPVVTQPEPSPPDDLLPDSVLVVSKHQRRAQRALQKKQEQQERQQQKAQPKKPLTQPRRDPVQDGEKLRDEKEKEEKTQSSASQLEAASEDLALDSPVLLPAPLPTVNAWFKEAQKTETVVADEGKEATPLPDAKEKEVTTEEPPKAPENTEWPTLGDELADEKTTIETSPSSEGVSKKSPDEAGSKKPGKGNWKKVEIEVEYRKPETRRNTHSLNTRAEKKLSTNDVHEGESGKKDSTTVTNASATETNRSAPKHNTGATPQNYRAPPQGKGTGYGAYQVANNNNRYQPRNNYVPKKMSDAERRALGPLPGWEEIQDCEPDTDYMGMMDAQYNKYYQKAVGPPYDVGHHPNDPALEAIRHAKQHMATFGCRPPFPPAPHYPVAQPIYYPQPYPMYPPMVPVPSPQTPVFYNQMPYSPVHTPVLFSPMVSPTIDVGALRKQLEYYFTNDNLQQDFWLRRHMNTDGYVPIGMIMQFPRVRHMTQDPRIIVRVLRESDKVEVDDAGERVRPVENPEAWPLPPGVNGPDTKEGQPAAGRKNSLRIRNKKPDIFSTSPVRKPDRKPELKPGELLCPFCQKQAIKKNSAGIWKCNGCQRESCSGDYFANEERQRTISTSSGKAIKH</sequence>
<keyword evidence="3" id="KW-0689">Ribosomal protein</keyword>
<dbReference type="GO" id="GO:0005840">
    <property type="term" value="C:ribosome"/>
    <property type="evidence" value="ECO:0007669"/>
    <property type="project" value="UniProtKB-KW"/>
</dbReference>
<keyword evidence="9" id="KW-1185">Reference proteome</keyword>
<feature type="compositionally biased region" description="Basic residues" evidence="6">
    <location>
        <begin position="60"/>
        <end position="70"/>
    </location>
</feature>
<feature type="compositionally biased region" description="Basic and acidic residues" evidence="6">
    <location>
        <begin position="211"/>
        <end position="221"/>
    </location>
</feature>
<dbReference type="SMART" id="SM00715">
    <property type="entry name" value="LA"/>
    <property type="match status" value="1"/>
</dbReference>
<name>A0AA36CU60_9BILA</name>
<dbReference type="InterPro" id="IPR036390">
    <property type="entry name" value="WH_DNA-bd_sf"/>
</dbReference>
<dbReference type="EMBL" id="CATQJA010002637">
    <property type="protein sequence ID" value="CAJ0575405.1"/>
    <property type="molecule type" value="Genomic_DNA"/>
</dbReference>
<dbReference type="InterPro" id="IPR002674">
    <property type="entry name" value="Ribosomal_eL43"/>
</dbReference>
<feature type="compositionally biased region" description="Basic and acidic residues" evidence="6">
    <location>
        <begin position="537"/>
        <end position="546"/>
    </location>
</feature>
<feature type="region of interest" description="Disordered" evidence="6">
    <location>
        <begin position="537"/>
        <end position="598"/>
    </location>
</feature>
<dbReference type="GO" id="GO:0005829">
    <property type="term" value="C:cytosol"/>
    <property type="evidence" value="ECO:0007669"/>
    <property type="project" value="TreeGrafter"/>
</dbReference>
<evidence type="ECO:0000256" key="5">
    <source>
        <dbReference type="PROSITE-ProRule" id="PRU00332"/>
    </source>
</evidence>
<feature type="compositionally biased region" description="Basic and acidic residues" evidence="6">
    <location>
        <begin position="230"/>
        <end position="245"/>
    </location>
</feature>
<reference evidence="8" key="1">
    <citation type="submission" date="2023-06" db="EMBL/GenBank/DDBJ databases">
        <authorList>
            <person name="Delattre M."/>
        </authorList>
    </citation>
    <scope>NUCLEOTIDE SEQUENCE</scope>
    <source>
        <strain evidence="8">AF72</strain>
    </source>
</reference>
<feature type="compositionally biased region" description="Basic and acidic residues" evidence="6">
    <location>
        <begin position="253"/>
        <end position="273"/>
    </location>
</feature>
<dbReference type="Pfam" id="PF05383">
    <property type="entry name" value="La"/>
    <property type="match status" value="1"/>
</dbReference>
<dbReference type="GO" id="GO:1990904">
    <property type="term" value="C:ribonucleoprotein complex"/>
    <property type="evidence" value="ECO:0007669"/>
    <property type="project" value="UniProtKB-KW"/>
</dbReference>
<evidence type="ECO:0000313" key="8">
    <source>
        <dbReference type="EMBL" id="CAJ0575405.1"/>
    </source>
</evidence>
<dbReference type="InterPro" id="IPR011331">
    <property type="entry name" value="Ribosomal_eL37/eL43"/>
</dbReference>
<feature type="non-terminal residue" evidence="8">
    <location>
        <position position="656"/>
    </location>
</feature>
<evidence type="ECO:0000259" key="7">
    <source>
        <dbReference type="PROSITE" id="PS50961"/>
    </source>
</evidence>
<feature type="compositionally biased region" description="Basic and acidic residues" evidence="6">
    <location>
        <begin position="158"/>
        <end position="181"/>
    </location>
</feature>
<dbReference type="GO" id="GO:0045727">
    <property type="term" value="P:positive regulation of translation"/>
    <property type="evidence" value="ECO:0007669"/>
    <property type="project" value="TreeGrafter"/>
</dbReference>
<dbReference type="InterPro" id="IPR045180">
    <property type="entry name" value="La_dom_prot"/>
</dbReference>
<dbReference type="CDD" id="cd07323">
    <property type="entry name" value="LAM"/>
    <property type="match status" value="1"/>
</dbReference>
<evidence type="ECO:0000313" key="9">
    <source>
        <dbReference type="Proteomes" id="UP001177023"/>
    </source>
</evidence>
<evidence type="ECO:0000256" key="2">
    <source>
        <dbReference type="ARBA" id="ARBA00022884"/>
    </source>
</evidence>
<proteinExistence type="inferred from homology"/>
<feature type="compositionally biased region" description="Polar residues" evidence="6">
    <location>
        <begin position="274"/>
        <end position="287"/>
    </location>
</feature>
<evidence type="ECO:0000256" key="4">
    <source>
        <dbReference type="ARBA" id="ARBA00023274"/>
    </source>
</evidence>
<dbReference type="InterPro" id="IPR011332">
    <property type="entry name" value="Ribosomal_zn-bd"/>
</dbReference>
<feature type="region of interest" description="Disordered" evidence="6">
    <location>
        <begin position="155"/>
        <end position="313"/>
    </location>
</feature>
<organism evidence="8 9">
    <name type="scientific">Mesorhabditis spiculigera</name>
    <dbReference type="NCBI Taxonomy" id="96644"/>
    <lineage>
        <taxon>Eukaryota</taxon>
        <taxon>Metazoa</taxon>
        <taxon>Ecdysozoa</taxon>
        <taxon>Nematoda</taxon>
        <taxon>Chromadorea</taxon>
        <taxon>Rhabditida</taxon>
        <taxon>Rhabditina</taxon>
        <taxon>Rhabditomorpha</taxon>
        <taxon>Rhabditoidea</taxon>
        <taxon>Rhabditidae</taxon>
        <taxon>Mesorhabditinae</taxon>
        <taxon>Mesorhabditis</taxon>
    </lineage>
</organism>
<dbReference type="GO" id="GO:0003723">
    <property type="term" value="F:RNA binding"/>
    <property type="evidence" value="ECO:0007669"/>
    <property type="project" value="UniProtKB-UniRule"/>
</dbReference>
<dbReference type="Pfam" id="PF01780">
    <property type="entry name" value="Ribosomal_L37ae"/>
    <property type="match status" value="1"/>
</dbReference>
<comment type="similarity">
    <text evidence="1">Belongs to the eukaryotic ribosomal protein eL43 family.</text>
</comment>
<evidence type="ECO:0000256" key="6">
    <source>
        <dbReference type="SAM" id="MobiDB-lite"/>
    </source>
</evidence>
<dbReference type="Proteomes" id="UP001177023">
    <property type="component" value="Unassembled WGS sequence"/>
</dbReference>
<dbReference type="Gene3D" id="1.10.10.10">
    <property type="entry name" value="Winged helix-like DNA-binding domain superfamily/Winged helix DNA-binding domain"/>
    <property type="match status" value="1"/>
</dbReference>
<feature type="compositionally biased region" description="Basic and acidic residues" evidence="6">
    <location>
        <begin position="92"/>
        <end position="113"/>
    </location>
</feature>
<feature type="domain" description="HTH La-type RNA-binding" evidence="7">
    <location>
        <begin position="463"/>
        <end position="555"/>
    </location>
</feature>
<evidence type="ECO:0000256" key="1">
    <source>
        <dbReference type="ARBA" id="ARBA00008672"/>
    </source>
</evidence>
<dbReference type="InterPro" id="IPR036388">
    <property type="entry name" value="WH-like_DNA-bd_sf"/>
</dbReference>
<keyword evidence="4" id="KW-0687">Ribonucleoprotein</keyword>
<dbReference type="SUPFAM" id="SSF57829">
    <property type="entry name" value="Zn-binding ribosomal proteins"/>
    <property type="match status" value="1"/>
</dbReference>
<dbReference type="InterPro" id="IPR006630">
    <property type="entry name" value="La_HTH"/>
</dbReference>
<dbReference type="SUPFAM" id="SSF46785">
    <property type="entry name" value="Winged helix' DNA-binding domain"/>
    <property type="match status" value="1"/>
</dbReference>
<dbReference type="GO" id="GO:0003735">
    <property type="term" value="F:structural constituent of ribosome"/>
    <property type="evidence" value="ECO:0007669"/>
    <property type="project" value="InterPro"/>
</dbReference>
<dbReference type="AlphaFoldDB" id="A0AA36CU60"/>
<keyword evidence="2 5" id="KW-0694">RNA-binding</keyword>
<dbReference type="PANTHER" id="PTHR22792">
    <property type="entry name" value="LUPUS LA PROTEIN-RELATED"/>
    <property type="match status" value="1"/>
</dbReference>
<dbReference type="Gene3D" id="2.20.25.30">
    <property type="match status" value="1"/>
</dbReference>
<dbReference type="PANTHER" id="PTHR22792:SF132">
    <property type="entry name" value="LA-RELATED PROTEIN 1"/>
    <property type="match status" value="1"/>
</dbReference>
<dbReference type="PROSITE" id="PS50961">
    <property type="entry name" value="HTH_LA"/>
    <property type="match status" value="1"/>
</dbReference>
<accession>A0AA36CU60</accession>
<protein>
    <recommendedName>
        <fullName evidence="7">HTH La-type RNA-binding domain-containing protein</fullName>
    </recommendedName>
</protein>
<dbReference type="GO" id="GO:0006412">
    <property type="term" value="P:translation"/>
    <property type="evidence" value="ECO:0007669"/>
    <property type="project" value="InterPro"/>
</dbReference>
<gene>
    <name evidence="8" type="ORF">MSPICULIGERA_LOCUS13716</name>
</gene>
<evidence type="ECO:0000256" key="3">
    <source>
        <dbReference type="ARBA" id="ARBA00022980"/>
    </source>
</evidence>
<feature type="compositionally biased region" description="Basic and acidic residues" evidence="6">
    <location>
        <begin position="71"/>
        <end position="80"/>
    </location>
</feature>
<feature type="region of interest" description="Disordered" evidence="6">
    <location>
        <begin position="1"/>
        <end position="125"/>
    </location>
</feature>
<dbReference type="GO" id="GO:0010494">
    <property type="term" value="C:cytoplasmic stress granule"/>
    <property type="evidence" value="ECO:0007669"/>
    <property type="project" value="TreeGrafter"/>
</dbReference>
<comment type="caution">
    <text evidence="8">The sequence shown here is derived from an EMBL/GenBank/DDBJ whole genome shotgun (WGS) entry which is preliminary data.</text>
</comment>